<evidence type="ECO:0000256" key="3">
    <source>
        <dbReference type="ARBA" id="ARBA00022989"/>
    </source>
</evidence>
<evidence type="ECO:0000256" key="7">
    <source>
        <dbReference type="SAM" id="Phobius"/>
    </source>
</evidence>
<evidence type="ECO:0000313" key="9">
    <source>
        <dbReference type="Proteomes" id="UP000242287"/>
    </source>
</evidence>
<proteinExistence type="predicted"/>
<dbReference type="STRING" id="703135.A0A2A9N8M2"/>
<evidence type="ECO:0000256" key="4">
    <source>
        <dbReference type="ARBA" id="ARBA00023136"/>
    </source>
</evidence>
<feature type="binding site" evidence="5">
    <location>
        <position position="395"/>
    </location>
    <ligand>
        <name>Zn(2+)</name>
        <dbReference type="ChEBI" id="CHEBI:29105"/>
    </ligand>
</feature>
<feature type="transmembrane region" description="Helical" evidence="7">
    <location>
        <begin position="443"/>
        <end position="463"/>
    </location>
</feature>
<feature type="transmembrane region" description="Helical" evidence="7">
    <location>
        <begin position="475"/>
        <end position="493"/>
    </location>
</feature>
<evidence type="ECO:0008006" key="10">
    <source>
        <dbReference type="Google" id="ProtNLM"/>
    </source>
</evidence>
<sequence length="574" mass="64811">MSTTTATTTTTTIQHNPSALPSSRVSDIRSRRHDRHLSSPSAARQVRLQLCKPLPHSLEALDLSSASPTHTLASLRLLVLYYLADIERRLTELESPYFETWKAKGEHKMEEARQWARTTLDMLQGIRAEVCSHLPELHLADMEGFIKSRFPDFPDVSGLADVRLHLPEIPDVRSHLPDMPLLPELSNVRSHLPDFGLSDVRSKLDDVRSRINDIDFRQPLSYIPTLSDRLKTLHSHLTAVEVQAGLSTTSLAPNTLLSDLLEALLASEVVSEVIEDVIEGEELFEKAALEVANAVKRSFQGVRLIRYSDLPQPWRNNPFVTHGYSRFIPIEKWPMILLSVFALHNETLNIHTHLIPFLVWGINTISYIGRQTIETPELLFMTFALLCLFCSALWHTMSGCAHHRSMLLCARADYVGIGWLISASVGTVVYYGFQCYPTRGHVFLWFCFLTGLAGNVLPFMDWFNQRRYRHYRIAFFLAMALSSIAPLAGLSLLHTPREVYSFISPVVPSLISYLVGLFFYAAHFPERVLPERLRASLDNIGLGSHMIWHCFIVLAVSQHKAAIGMLKPGLQCTA</sequence>
<keyword evidence="5" id="KW-0479">Metal-binding</keyword>
<dbReference type="InterPro" id="IPR004254">
    <property type="entry name" value="AdipoR/HlyIII-related"/>
</dbReference>
<accession>A0A2A9N8M2</accession>
<dbReference type="GO" id="GO:0006882">
    <property type="term" value="P:intracellular zinc ion homeostasis"/>
    <property type="evidence" value="ECO:0007669"/>
    <property type="project" value="TreeGrafter"/>
</dbReference>
<keyword evidence="3 7" id="KW-1133">Transmembrane helix</keyword>
<dbReference type="Pfam" id="PF03006">
    <property type="entry name" value="HlyIII"/>
    <property type="match status" value="1"/>
</dbReference>
<feature type="compositionally biased region" description="Polar residues" evidence="6">
    <location>
        <begin position="13"/>
        <end position="25"/>
    </location>
</feature>
<dbReference type="Proteomes" id="UP000242287">
    <property type="component" value="Unassembled WGS sequence"/>
</dbReference>
<organism evidence="8 9">
    <name type="scientific">Amanita thiersii Skay4041</name>
    <dbReference type="NCBI Taxonomy" id="703135"/>
    <lineage>
        <taxon>Eukaryota</taxon>
        <taxon>Fungi</taxon>
        <taxon>Dikarya</taxon>
        <taxon>Basidiomycota</taxon>
        <taxon>Agaricomycotina</taxon>
        <taxon>Agaricomycetes</taxon>
        <taxon>Agaricomycetidae</taxon>
        <taxon>Agaricales</taxon>
        <taxon>Pluteineae</taxon>
        <taxon>Amanitaceae</taxon>
        <taxon>Amanita</taxon>
    </lineage>
</organism>
<dbReference type="EMBL" id="KZ302226">
    <property type="protein sequence ID" value="PFH46188.1"/>
    <property type="molecule type" value="Genomic_DNA"/>
</dbReference>
<dbReference type="AlphaFoldDB" id="A0A2A9N8M2"/>
<dbReference type="OrthoDB" id="5585746at2759"/>
<gene>
    <name evidence="8" type="ORF">AMATHDRAFT_8127</name>
</gene>
<keyword evidence="5" id="KW-0862">Zinc</keyword>
<dbReference type="PANTHER" id="PTHR20855">
    <property type="entry name" value="ADIPOR/PROGESTIN RECEPTOR-RELATED"/>
    <property type="match status" value="1"/>
</dbReference>
<feature type="transmembrane region" description="Helical" evidence="7">
    <location>
        <begin position="499"/>
        <end position="522"/>
    </location>
</feature>
<evidence type="ECO:0000256" key="2">
    <source>
        <dbReference type="ARBA" id="ARBA00022692"/>
    </source>
</evidence>
<dbReference type="GO" id="GO:0016020">
    <property type="term" value="C:membrane"/>
    <property type="evidence" value="ECO:0007669"/>
    <property type="project" value="UniProtKB-SubCell"/>
</dbReference>
<evidence type="ECO:0000256" key="1">
    <source>
        <dbReference type="ARBA" id="ARBA00004141"/>
    </source>
</evidence>
<reference evidence="8 9" key="1">
    <citation type="submission" date="2014-02" db="EMBL/GenBank/DDBJ databases">
        <title>Transposable element dynamics among asymbiotic and ectomycorrhizal Amanita fungi.</title>
        <authorList>
            <consortium name="DOE Joint Genome Institute"/>
            <person name="Hess J."/>
            <person name="Skrede I."/>
            <person name="Wolfe B."/>
            <person name="LaButti K."/>
            <person name="Ohm R.A."/>
            <person name="Grigoriev I.V."/>
            <person name="Pringle A."/>
        </authorList>
    </citation>
    <scope>NUCLEOTIDE SEQUENCE [LARGE SCALE GENOMIC DNA]</scope>
    <source>
        <strain evidence="8 9">SKay4041</strain>
    </source>
</reference>
<protein>
    <recommendedName>
        <fullName evidence="10">HlyIII-domain-containing protein</fullName>
    </recommendedName>
</protein>
<dbReference type="PANTHER" id="PTHR20855:SF97">
    <property type="entry name" value="ADIPOR-LIKE RECEPTOR IZH3-RELATED"/>
    <property type="match status" value="1"/>
</dbReference>
<comment type="subcellular location">
    <subcellularLocation>
        <location evidence="1">Membrane</location>
        <topology evidence="1">Multi-pass membrane protein</topology>
    </subcellularLocation>
</comment>
<feature type="compositionally biased region" description="Low complexity" evidence="6">
    <location>
        <begin position="1"/>
        <end position="12"/>
    </location>
</feature>
<feature type="binding site" evidence="5">
    <location>
        <position position="545"/>
    </location>
    <ligand>
        <name>Zn(2+)</name>
        <dbReference type="ChEBI" id="CHEBI:29105"/>
    </ligand>
</feature>
<name>A0A2A9N8M2_9AGAR</name>
<feature type="transmembrane region" description="Helical" evidence="7">
    <location>
        <begin position="408"/>
        <end position="431"/>
    </location>
</feature>
<evidence type="ECO:0000256" key="5">
    <source>
        <dbReference type="PIRSR" id="PIRSR604254-1"/>
    </source>
</evidence>
<feature type="transmembrane region" description="Helical" evidence="7">
    <location>
        <begin position="378"/>
        <end position="396"/>
    </location>
</feature>
<evidence type="ECO:0000256" key="6">
    <source>
        <dbReference type="SAM" id="MobiDB-lite"/>
    </source>
</evidence>
<keyword evidence="4 7" id="KW-0472">Membrane</keyword>
<dbReference type="GO" id="GO:0046872">
    <property type="term" value="F:metal ion binding"/>
    <property type="evidence" value="ECO:0007669"/>
    <property type="project" value="UniProtKB-KW"/>
</dbReference>
<feature type="region of interest" description="Disordered" evidence="6">
    <location>
        <begin position="1"/>
        <end position="42"/>
    </location>
</feature>
<evidence type="ECO:0000313" key="8">
    <source>
        <dbReference type="EMBL" id="PFH46188.1"/>
    </source>
</evidence>
<dbReference type="GO" id="GO:0038023">
    <property type="term" value="F:signaling receptor activity"/>
    <property type="evidence" value="ECO:0007669"/>
    <property type="project" value="TreeGrafter"/>
</dbReference>
<keyword evidence="9" id="KW-1185">Reference proteome</keyword>
<feature type="binding site" evidence="5">
    <location>
        <position position="549"/>
    </location>
    <ligand>
        <name>Zn(2+)</name>
        <dbReference type="ChEBI" id="CHEBI:29105"/>
    </ligand>
</feature>
<keyword evidence="2 7" id="KW-0812">Transmembrane</keyword>